<dbReference type="OrthoDB" id="2662268at2759"/>
<dbReference type="VEuPathDB" id="FungiDB:CC1G_01058"/>
<proteinExistence type="predicted"/>
<name>A8NED4_COPC7</name>
<dbReference type="AlphaFoldDB" id="A8NED4"/>
<protein>
    <submittedName>
        <fullName evidence="1">Uncharacterized protein</fullName>
    </submittedName>
</protein>
<dbReference type="Proteomes" id="UP000001861">
    <property type="component" value="Unassembled WGS sequence"/>
</dbReference>
<dbReference type="OMA" id="MVFWEYL"/>
<dbReference type="KEGG" id="cci:CC1G_01058"/>
<dbReference type="EMBL" id="AACS02000002">
    <property type="protein sequence ID" value="EAU88685.2"/>
    <property type="molecule type" value="Genomic_DNA"/>
</dbReference>
<gene>
    <name evidence="1" type="ORF">CC1G_01058</name>
</gene>
<keyword evidence="2" id="KW-1185">Reference proteome</keyword>
<comment type="caution">
    <text evidence="1">The sequence shown here is derived from an EMBL/GenBank/DDBJ whole genome shotgun (WGS) entry which is preliminary data.</text>
</comment>
<accession>A8NED4</accession>
<reference evidence="1 2" key="1">
    <citation type="journal article" date="2010" name="Proc. Natl. Acad. Sci. U.S.A.">
        <title>Insights into evolution of multicellular fungi from the assembled chromosomes of the mushroom Coprinopsis cinerea (Coprinus cinereus).</title>
        <authorList>
            <person name="Stajich J.E."/>
            <person name="Wilke S.K."/>
            <person name="Ahren D."/>
            <person name="Au C.H."/>
            <person name="Birren B.W."/>
            <person name="Borodovsky M."/>
            <person name="Burns C."/>
            <person name="Canback B."/>
            <person name="Casselton L.A."/>
            <person name="Cheng C.K."/>
            <person name="Deng J."/>
            <person name="Dietrich F.S."/>
            <person name="Fargo D.C."/>
            <person name="Farman M.L."/>
            <person name="Gathman A.C."/>
            <person name="Goldberg J."/>
            <person name="Guigo R."/>
            <person name="Hoegger P.J."/>
            <person name="Hooker J.B."/>
            <person name="Huggins A."/>
            <person name="James T.Y."/>
            <person name="Kamada T."/>
            <person name="Kilaru S."/>
            <person name="Kodira C."/>
            <person name="Kues U."/>
            <person name="Kupfer D."/>
            <person name="Kwan H.S."/>
            <person name="Lomsadze A."/>
            <person name="Li W."/>
            <person name="Lilly W.W."/>
            <person name="Ma L.J."/>
            <person name="Mackey A.J."/>
            <person name="Manning G."/>
            <person name="Martin F."/>
            <person name="Muraguchi H."/>
            <person name="Natvig D.O."/>
            <person name="Palmerini H."/>
            <person name="Ramesh M.A."/>
            <person name="Rehmeyer C.J."/>
            <person name="Roe B.A."/>
            <person name="Shenoy N."/>
            <person name="Stanke M."/>
            <person name="Ter-Hovhannisyan V."/>
            <person name="Tunlid A."/>
            <person name="Velagapudi R."/>
            <person name="Vision T.J."/>
            <person name="Zeng Q."/>
            <person name="Zolan M.E."/>
            <person name="Pukkila P.J."/>
        </authorList>
    </citation>
    <scope>NUCLEOTIDE SEQUENCE [LARGE SCALE GENOMIC DNA]</scope>
    <source>
        <strain evidence="2">Okayama-7 / 130 / ATCC MYA-4618 / FGSC 9003</strain>
    </source>
</reference>
<evidence type="ECO:0000313" key="1">
    <source>
        <dbReference type="EMBL" id="EAU88685.2"/>
    </source>
</evidence>
<dbReference type="HOGENOM" id="CLU_088650_0_0_1"/>
<dbReference type="RefSeq" id="XP_001832996.2">
    <property type="nucleotide sequence ID" value="XM_001832944.2"/>
</dbReference>
<evidence type="ECO:0000313" key="2">
    <source>
        <dbReference type="Proteomes" id="UP000001861"/>
    </source>
</evidence>
<organism evidence="1 2">
    <name type="scientific">Coprinopsis cinerea (strain Okayama-7 / 130 / ATCC MYA-4618 / FGSC 9003)</name>
    <name type="common">Inky cap fungus</name>
    <name type="synonym">Hormographiella aspergillata</name>
    <dbReference type="NCBI Taxonomy" id="240176"/>
    <lineage>
        <taxon>Eukaryota</taxon>
        <taxon>Fungi</taxon>
        <taxon>Dikarya</taxon>
        <taxon>Basidiomycota</taxon>
        <taxon>Agaricomycotina</taxon>
        <taxon>Agaricomycetes</taxon>
        <taxon>Agaricomycetidae</taxon>
        <taxon>Agaricales</taxon>
        <taxon>Agaricineae</taxon>
        <taxon>Psathyrellaceae</taxon>
        <taxon>Coprinopsis</taxon>
    </lineage>
</organism>
<dbReference type="GeneID" id="6009487"/>
<dbReference type="InParanoid" id="A8NED4"/>
<sequence>MSLNPLHGTPFTIPDDDPQGCTLIGGVYRNFLFLHRGRLPQHAFDYASRWHKAIRQKQSPPPILFDLAGYVNQGIPMVVLKNLCISSQKSKMSGPDDVVLIGTRRINLRIMWPGYSNTNAWVRVVNVPSSGFTRAQLGQRVAEALSSFVDTMRTQPCTSSKYTIAGIRFDQVVLVGLYHLFDDNWQLDIAIDRL</sequence>